<evidence type="ECO:0000313" key="3">
    <source>
        <dbReference type="EMBL" id="KAJ3785315.1"/>
    </source>
</evidence>
<evidence type="ECO:0000256" key="1">
    <source>
        <dbReference type="SAM" id="MobiDB-lite"/>
    </source>
</evidence>
<organism evidence="3 4">
    <name type="scientific">Lentinula aff. detonsa</name>
    <dbReference type="NCBI Taxonomy" id="2804958"/>
    <lineage>
        <taxon>Eukaryota</taxon>
        <taxon>Fungi</taxon>
        <taxon>Dikarya</taxon>
        <taxon>Basidiomycota</taxon>
        <taxon>Agaricomycotina</taxon>
        <taxon>Agaricomycetes</taxon>
        <taxon>Agaricomycetidae</taxon>
        <taxon>Agaricales</taxon>
        <taxon>Marasmiineae</taxon>
        <taxon>Omphalotaceae</taxon>
        <taxon>Lentinula</taxon>
    </lineage>
</organism>
<evidence type="ECO:0000313" key="4">
    <source>
        <dbReference type="Proteomes" id="UP001163798"/>
    </source>
</evidence>
<gene>
    <name evidence="3" type="ORF">GGU10DRAFT_355322</name>
</gene>
<protein>
    <submittedName>
        <fullName evidence="3">Uncharacterized protein</fullName>
    </submittedName>
</protein>
<feature type="signal peptide" evidence="2">
    <location>
        <begin position="1"/>
        <end position="27"/>
    </location>
</feature>
<dbReference type="EMBL" id="MU793346">
    <property type="protein sequence ID" value="KAJ3785315.1"/>
    <property type="molecule type" value="Genomic_DNA"/>
</dbReference>
<reference evidence="3" key="1">
    <citation type="submission" date="2022-08" db="EMBL/GenBank/DDBJ databases">
        <authorList>
            <consortium name="DOE Joint Genome Institute"/>
            <person name="Min B."/>
            <person name="Riley R."/>
            <person name="Sierra-Patev S."/>
            <person name="Naranjo-Ortiz M."/>
            <person name="Looney B."/>
            <person name="Konkel Z."/>
            <person name="Slot J.C."/>
            <person name="Sakamoto Y."/>
            <person name="Steenwyk J.L."/>
            <person name="Rokas A."/>
            <person name="Carro J."/>
            <person name="Camarero S."/>
            <person name="Ferreira P."/>
            <person name="Molpeceres G."/>
            <person name="Ruiz-Duenas F.J."/>
            <person name="Serrano A."/>
            <person name="Henrissat B."/>
            <person name="Drula E."/>
            <person name="Hughes K.W."/>
            <person name="Mata J.L."/>
            <person name="Ishikawa N.K."/>
            <person name="Vargas-Isla R."/>
            <person name="Ushijima S."/>
            <person name="Smith C.A."/>
            <person name="Ahrendt S."/>
            <person name="Andreopoulos W."/>
            <person name="He G."/>
            <person name="Labutti K."/>
            <person name="Lipzen A."/>
            <person name="Ng V."/>
            <person name="Sandor L."/>
            <person name="Barry K."/>
            <person name="Martinez A.T."/>
            <person name="Xiao Y."/>
            <person name="Gibbons J.G."/>
            <person name="Terashima K."/>
            <person name="Hibbett D.S."/>
            <person name="Grigoriev I.V."/>
        </authorList>
    </citation>
    <scope>NUCLEOTIDE SEQUENCE</scope>
    <source>
        <strain evidence="3">TFB10291</strain>
    </source>
</reference>
<keyword evidence="4" id="KW-1185">Reference proteome</keyword>
<keyword evidence="2" id="KW-0732">Signal</keyword>
<dbReference type="Proteomes" id="UP001163798">
    <property type="component" value="Unassembled WGS sequence"/>
</dbReference>
<feature type="compositionally biased region" description="Polar residues" evidence="1">
    <location>
        <begin position="255"/>
        <end position="266"/>
    </location>
</feature>
<accession>A0AA38NPK1</accession>
<feature type="region of interest" description="Disordered" evidence="1">
    <location>
        <begin position="233"/>
        <end position="277"/>
    </location>
</feature>
<comment type="caution">
    <text evidence="3">The sequence shown here is derived from an EMBL/GenBank/DDBJ whole genome shotgun (WGS) entry which is preliminary data.</text>
</comment>
<evidence type="ECO:0000256" key="2">
    <source>
        <dbReference type="SAM" id="SignalP"/>
    </source>
</evidence>
<feature type="chain" id="PRO_5041448261" evidence="2">
    <location>
        <begin position="28"/>
        <end position="277"/>
    </location>
</feature>
<dbReference type="AlphaFoldDB" id="A0AA38NPK1"/>
<proteinExistence type="predicted"/>
<name>A0AA38NPK1_9AGAR</name>
<sequence length="277" mass="30754">MHMHPFPCGILLPILLVLGTFTCMAYASPISEIQARAGSTSSSLPAPSPRFSVIANLRNKFNGKSKKSGPSKFSSLKHHTVGYGFTRSQGIGDATEVPLSKINVKLDDTAQSEHDVFLVPTPNYAFTDQSLCMIYTTQAGLNKFKTLPMIYEKDDIYRLPPYELDKQPIDFFAARVRNEKAITIAMHIPQIHVGKAEEIGLHTQCLTRPGSKRPALWAEAEWHKYKVPGWPAKLRASSHPGEPTIQQHQLRDSQSHTASHTASPYQHTEVITGVRQA</sequence>